<sequence>MLFLLGIAFILVPVAARTPTPFRLDAPAGKKGSTCVVFIHLWGGSETQAGYGYLKTGAQFQSFSWQCSFAICCQSIHSCSWDLFFV</sequence>
<evidence type="ECO:0000256" key="1">
    <source>
        <dbReference type="SAM" id="SignalP"/>
    </source>
</evidence>
<protein>
    <submittedName>
        <fullName evidence="2">Uncharacterized protein</fullName>
    </submittedName>
</protein>
<evidence type="ECO:0000313" key="3">
    <source>
        <dbReference type="Proteomes" id="UP001286456"/>
    </source>
</evidence>
<proteinExistence type="predicted"/>
<feature type="chain" id="PRO_5042006762" evidence="1">
    <location>
        <begin position="17"/>
        <end position="86"/>
    </location>
</feature>
<dbReference type="EMBL" id="JAUEPO010000007">
    <property type="protein sequence ID" value="KAK3317407.1"/>
    <property type="molecule type" value="Genomic_DNA"/>
</dbReference>
<feature type="signal peptide" evidence="1">
    <location>
        <begin position="1"/>
        <end position="16"/>
    </location>
</feature>
<reference evidence="2" key="2">
    <citation type="submission" date="2023-06" db="EMBL/GenBank/DDBJ databases">
        <authorList>
            <consortium name="Lawrence Berkeley National Laboratory"/>
            <person name="Haridas S."/>
            <person name="Hensen N."/>
            <person name="Bonometti L."/>
            <person name="Westerberg I."/>
            <person name="Brannstrom I.O."/>
            <person name="Guillou S."/>
            <person name="Cros-Aarteil S."/>
            <person name="Calhoun S."/>
            <person name="Kuo A."/>
            <person name="Mondo S."/>
            <person name="Pangilinan J."/>
            <person name="Riley R."/>
            <person name="Labutti K."/>
            <person name="Andreopoulos B."/>
            <person name="Lipzen A."/>
            <person name="Chen C."/>
            <person name="Yanf M."/>
            <person name="Daum C."/>
            <person name="Ng V."/>
            <person name="Clum A."/>
            <person name="Steindorff A."/>
            <person name="Ohm R."/>
            <person name="Martin F."/>
            <person name="Silar P."/>
            <person name="Natvig D."/>
            <person name="Lalanne C."/>
            <person name="Gautier V."/>
            <person name="Ament-Velasquez S.L."/>
            <person name="Kruys A."/>
            <person name="Hutchinson M.I."/>
            <person name="Powell A.J."/>
            <person name="Barry K."/>
            <person name="Miller A.N."/>
            <person name="Grigoriev I.V."/>
            <person name="Debuchy R."/>
            <person name="Gladieux P."/>
            <person name="Thoren M.H."/>
            <person name="Johannesson H."/>
        </authorList>
    </citation>
    <scope>NUCLEOTIDE SEQUENCE</scope>
    <source>
        <strain evidence="2">SMH4131-1</strain>
    </source>
</reference>
<organism evidence="2 3">
    <name type="scientific">Cercophora scortea</name>
    <dbReference type="NCBI Taxonomy" id="314031"/>
    <lineage>
        <taxon>Eukaryota</taxon>
        <taxon>Fungi</taxon>
        <taxon>Dikarya</taxon>
        <taxon>Ascomycota</taxon>
        <taxon>Pezizomycotina</taxon>
        <taxon>Sordariomycetes</taxon>
        <taxon>Sordariomycetidae</taxon>
        <taxon>Sordariales</taxon>
        <taxon>Lasiosphaeriaceae</taxon>
        <taxon>Cercophora</taxon>
    </lineage>
</organism>
<reference evidence="2" key="1">
    <citation type="journal article" date="2023" name="Mol. Phylogenet. Evol.">
        <title>Genome-scale phylogeny and comparative genomics of the fungal order Sordariales.</title>
        <authorList>
            <person name="Hensen N."/>
            <person name="Bonometti L."/>
            <person name="Westerberg I."/>
            <person name="Brannstrom I.O."/>
            <person name="Guillou S."/>
            <person name="Cros-Aarteil S."/>
            <person name="Calhoun S."/>
            <person name="Haridas S."/>
            <person name="Kuo A."/>
            <person name="Mondo S."/>
            <person name="Pangilinan J."/>
            <person name="Riley R."/>
            <person name="LaButti K."/>
            <person name="Andreopoulos B."/>
            <person name="Lipzen A."/>
            <person name="Chen C."/>
            <person name="Yan M."/>
            <person name="Daum C."/>
            <person name="Ng V."/>
            <person name="Clum A."/>
            <person name="Steindorff A."/>
            <person name="Ohm R.A."/>
            <person name="Martin F."/>
            <person name="Silar P."/>
            <person name="Natvig D.O."/>
            <person name="Lalanne C."/>
            <person name="Gautier V."/>
            <person name="Ament-Velasquez S.L."/>
            <person name="Kruys A."/>
            <person name="Hutchinson M.I."/>
            <person name="Powell A.J."/>
            <person name="Barry K."/>
            <person name="Miller A.N."/>
            <person name="Grigoriev I.V."/>
            <person name="Debuchy R."/>
            <person name="Gladieux P."/>
            <person name="Hiltunen Thoren M."/>
            <person name="Johannesson H."/>
        </authorList>
    </citation>
    <scope>NUCLEOTIDE SEQUENCE</scope>
    <source>
        <strain evidence="2">SMH4131-1</strain>
    </source>
</reference>
<dbReference type="AlphaFoldDB" id="A0AAE0I2N0"/>
<gene>
    <name evidence="2" type="ORF">B0T19DRAFT_291231</name>
</gene>
<name>A0AAE0I2N0_9PEZI</name>
<evidence type="ECO:0000313" key="2">
    <source>
        <dbReference type="EMBL" id="KAK3317407.1"/>
    </source>
</evidence>
<dbReference type="Proteomes" id="UP001286456">
    <property type="component" value="Unassembled WGS sequence"/>
</dbReference>
<keyword evidence="3" id="KW-1185">Reference proteome</keyword>
<keyword evidence="1" id="KW-0732">Signal</keyword>
<comment type="caution">
    <text evidence="2">The sequence shown here is derived from an EMBL/GenBank/DDBJ whole genome shotgun (WGS) entry which is preliminary data.</text>
</comment>
<accession>A0AAE0I2N0</accession>